<comment type="caution">
    <text evidence="2">The sequence shown here is derived from an EMBL/GenBank/DDBJ whole genome shotgun (WGS) entry which is preliminary data.</text>
</comment>
<dbReference type="RefSeq" id="WP_111149145.1">
    <property type="nucleotide sequence ID" value="NZ_QKRB01000057.1"/>
</dbReference>
<organism evidence="2 3">
    <name type="scientific">Paenibacillus sambharensis</name>
    <dbReference type="NCBI Taxonomy" id="1803190"/>
    <lineage>
        <taxon>Bacteria</taxon>
        <taxon>Bacillati</taxon>
        <taxon>Bacillota</taxon>
        <taxon>Bacilli</taxon>
        <taxon>Bacillales</taxon>
        <taxon>Paenibacillaceae</taxon>
        <taxon>Paenibacillus</taxon>
    </lineage>
</organism>
<evidence type="ECO:0000313" key="2">
    <source>
        <dbReference type="EMBL" id="PZD93476.1"/>
    </source>
</evidence>
<keyword evidence="3" id="KW-1185">Reference proteome</keyword>
<protein>
    <submittedName>
        <fullName evidence="2">Uncharacterized protein</fullName>
    </submittedName>
</protein>
<evidence type="ECO:0000313" key="3">
    <source>
        <dbReference type="Proteomes" id="UP000249522"/>
    </source>
</evidence>
<keyword evidence="1" id="KW-1133">Transmembrane helix</keyword>
<dbReference type="Proteomes" id="UP000249522">
    <property type="component" value="Unassembled WGS sequence"/>
</dbReference>
<dbReference type="AlphaFoldDB" id="A0A2W1L295"/>
<dbReference type="EMBL" id="QKRB01000057">
    <property type="protein sequence ID" value="PZD93476.1"/>
    <property type="molecule type" value="Genomic_DNA"/>
</dbReference>
<keyword evidence="1" id="KW-0812">Transmembrane</keyword>
<gene>
    <name evidence="2" type="ORF">DNH61_22910</name>
</gene>
<name>A0A2W1L295_9BACL</name>
<keyword evidence="1" id="KW-0472">Membrane</keyword>
<evidence type="ECO:0000256" key="1">
    <source>
        <dbReference type="SAM" id="Phobius"/>
    </source>
</evidence>
<reference evidence="2 3" key="1">
    <citation type="submission" date="2018-06" db="EMBL/GenBank/DDBJ databases">
        <title>Paenibacillus imtechensis sp. nov.</title>
        <authorList>
            <person name="Pinnaka A.K."/>
            <person name="Singh H."/>
            <person name="Kaur M."/>
        </authorList>
    </citation>
    <scope>NUCLEOTIDE SEQUENCE [LARGE SCALE GENOMIC DNA]</scope>
    <source>
        <strain evidence="2 3">SMB1</strain>
    </source>
</reference>
<feature type="transmembrane region" description="Helical" evidence="1">
    <location>
        <begin position="95"/>
        <end position="113"/>
    </location>
</feature>
<proteinExistence type="predicted"/>
<feature type="transmembrane region" description="Helical" evidence="1">
    <location>
        <begin position="71"/>
        <end position="88"/>
    </location>
</feature>
<dbReference type="OrthoDB" id="2476187at2"/>
<sequence>MSMNWRSKLNTDETPLVRSARYLKTAMLLTGMLVLLRIPMTSGLTLAEELVSRAGLPIFSNMEQHTGLHYVNIVLVLILFAIITLLVNSLNRHRFLAIILLYFILHAVPGWLLTAYQSTLASGVHALMNNAPAECRLKKTDGDLHGNCSLALTNYSSREVTVTPVVHLKHLSDVNQPYTFETSTITIEARSTKSYSLDIKPEPTGNDMPQIGNYMGTATIELHDGQRSRIFN</sequence>
<accession>A0A2W1L295</accession>